<keyword evidence="1" id="KW-0812">Transmembrane</keyword>
<proteinExistence type="predicted"/>
<feature type="transmembrane region" description="Helical" evidence="1">
    <location>
        <begin position="35"/>
        <end position="57"/>
    </location>
</feature>
<accession>A0A1W2HAC2</accession>
<evidence type="ECO:0000313" key="2">
    <source>
        <dbReference type="EMBL" id="SMD45823.1"/>
    </source>
</evidence>
<name>A0A1W2HAC2_9BACT</name>
<dbReference type="AlphaFoldDB" id="A0A1W2HAC2"/>
<gene>
    <name evidence="2" type="ORF">SAMN00777080_4494</name>
</gene>
<feature type="transmembrane region" description="Helical" evidence="1">
    <location>
        <begin position="63"/>
        <end position="81"/>
    </location>
</feature>
<evidence type="ECO:0000256" key="1">
    <source>
        <dbReference type="SAM" id="Phobius"/>
    </source>
</evidence>
<dbReference type="RefSeq" id="WP_084122797.1">
    <property type="nucleotide sequence ID" value="NZ_LT838813.1"/>
</dbReference>
<feature type="transmembrane region" description="Helical" evidence="1">
    <location>
        <begin position="199"/>
        <end position="218"/>
    </location>
</feature>
<dbReference type="InterPro" id="IPR049920">
    <property type="entry name" value="IK1_05631-like"/>
</dbReference>
<sequence length="302" mass="34936">MSEIGKHIIQEQDSEPSIKYLAAQKQLYINGKTTFAFQVLIAVPIPILISIVTPLLGKEEQRIVWIFVLYSIIATFLEFFCEDRAMKLKKLAASIQEKFDTSVLLIDWNKTLISSKPDDGIILRFYNKYIKKNKLDKLYGWYSNEVLPVNTNIATLLCQRTNCSYDFTLRQRYTNTILLLAAATFLILLIIAGQNGLTVPNFISTVLFPSLPVFVLAYKQISTNKEAIENLKELKDLIEGRLETVRINDQVEPHLIRQIQDKIYLKRINSPLLPEWAYNFLKQNLEDEMHFSVKEKVKELTK</sequence>
<keyword evidence="3" id="KW-1185">Reference proteome</keyword>
<keyword evidence="1" id="KW-1133">Transmembrane helix</keyword>
<keyword evidence="1" id="KW-0472">Membrane</keyword>
<organism evidence="2 3">
    <name type="scientific">Aquiflexum balticum DSM 16537</name>
    <dbReference type="NCBI Taxonomy" id="758820"/>
    <lineage>
        <taxon>Bacteria</taxon>
        <taxon>Pseudomonadati</taxon>
        <taxon>Bacteroidota</taxon>
        <taxon>Cytophagia</taxon>
        <taxon>Cytophagales</taxon>
        <taxon>Cyclobacteriaceae</taxon>
        <taxon>Aquiflexum</taxon>
    </lineage>
</organism>
<dbReference type="Pfam" id="PF18159">
    <property type="entry name" value="S_4TM"/>
    <property type="match status" value="1"/>
</dbReference>
<dbReference type="Proteomes" id="UP000192333">
    <property type="component" value="Chromosome I"/>
</dbReference>
<feature type="transmembrane region" description="Helical" evidence="1">
    <location>
        <begin position="176"/>
        <end position="193"/>
    </location>
</feature>
<dbReference type="OrthoDB" id="2943409at2"/>
<dbReference type="STRING" id="758820.SAMN00777080_4494"/>
<protein>
    <submittedName>
        <fullName evidence="2">Uncharacterized protein</fullName>
    </submittedName>
</protein>
<evidence type="ECO:0000313" key="3">
    <source>
        <dbReference type="Proteomes" id="UP000192333"/>
    </source>
</evidence>
<reference evidence="3" key="1">
    <citation type="submission" date="2017-04" db="EMBL/GenBank/DDBJ databases">
        <authorList>
            <person name="Varghese N."/>
            <person name="Submissions S."/>
        </authorList>
    </citation>
    <scope>NUCLEOTIDE SEQUENCE [LARGE SCALE GENOMIC DNA]</scope>
    <source>
        <strain evidence="3">DSM 16537</strain>
    </source>
</reference>
<dbReference type="EMBL" id="LT838813">
    <property type="protein sequence ID" value="SMD45823.1"/>
    <property type="molecule type" value="Genomic_DNA"/>
</dbReference>